<organism evidence="2">
    <name type="scientific">Strombidium rassoulzadegani</name>
    <dbReference type="NCBI Taxonomy" id="1082188"/>
    <lineage>
        <taxon>Eukaryota</taxon>
        <taxon>Sar</taxon>
        <taxon>Alveolata</taxon>
        <taxon>Ciliophora</taxon>
        <taxon>Intramacronucleata</taxon>
        <taxon>Spirotrichea</taxon>
        <taxon>Oligotrichia</taxon>
        <taxon>Strombidiidae</taxon>
        <taxon>Strombidium</taxon>
    </lineage>
</organism>
<name>A0A7S3CSN3_9SPIT</name>
<feature type="region of interest" description="Disordered" evidence="1">
    <location>
        <begin position="76"/>
        <end position="112"/>
    </location>
</feature>
<dbReference type="EMBL" id="HBIA01016390">
    <property type="protein sequence ID" value="CAE0236371.1"/>
    <property type="molecule type" value="Transcribed_RNA"/>
</dbReference>
<reference evidence="2" key="1">
    <citation type="submission" date="2021-01" db="EMBL/GenBank/DDBJ databases">
        <authorList>
            <person name="Corre E."/>
            <person name="Pelletier E."/>
            <person name="Niang G."/>
            <person name="Scheremetjew M."/>
            <person name="Finn R."/>
            <person name="Kale V."/>
            <person name="Holt S."/>
            <person name="Cochrane G."/>
            <person name="Meng A."/>
            <person name="Brown T."/>
            <person name="Cohen L."/>
        </authorList>
    </citation>
    <scope>NUCLEOTIDE SEQUENCE</scope>
    <source>
        <strain evidence="2">Ras09</strain>
    </source>
</reference>
<dbReference type="AlphaFoldDB" id="A0A7S3CSN3"/>
<protein>
    <submittedName>
        <fullName evidence="2">Uncharacterized protein</fullName>
    </submittedName>
</protein>
<accession>A0A7S3CSN3</accession>
<sequence length="189" mass="22198">MIRETISEKRSNQKYVILEGMCNSTHLSDFNDQLELRFMDELFKIEKIIGEVEAIISFQYQLEQYFTSEDKLVYEQFPDPPPVEEKPKPAEGEEEEEQAPPEEDDGEKKAPAFKPEMYNWTVSDRNPKNLPHLYHSLKGLVSTTNDDKRAKDFDPNNQKIAIAKCLDSFFGRLQDSEIKYLYWQVTFDE</sequence>
<evidence type="ECO:0000256" key="1">
    <source>
        <dbReference type="SAM" id="MobiDB-lite"/>
    </source>
</evidence>
<feature type="compositionally biased region" description="Acidic residues" evidence="1">
    <location>
        <begin position="92"/>
        <end position="105"/>
    </location>
</feature>
<gene>
    <name evidence="2" type="ORF">SRAS04492_LOCUS8178</name>
</gene>
<proteinExistence type="predicted"/>
<evidence type="ECO:0000313" key="2">
    <source>
        <dbReference type="EMBL" id="CAE0236371.1"/>
    </source>
</evidence>